<name>A0ABD4XBY9_9RHOB</name>
<proteinExistence type="predicted"/>
<reference evidence="1 2" key="1">
    <citation type="submission" date="2023-02" db="EMBL/GenBank/DDBJ databases">
        <title>Population genomics of bacteria associated with diatom.</title>
        <authorList>
            <person name="Xie J."/>
            <person name="Wang H."/>
        </authorList>
    </citation>
    <scope>NUCLEOTIDE SEQUENCE [LARGE SCALE GENOMIC DNA]</scope>
    <source>
        <strain evidence="1 2">PT47_8</strain>
    </source>
</reference>
<gene>
    <name evidence="1" type="ORF">PXK24_14260</name>
</gene>
<sequence>MLSETATLEEKLAHQAAPEVEFDEMFKPSMDLLASLWKILEKGFCELKRMALRMAFTDPISVSREIGLRTA</sequence>
<dbReference type="EMBL" id="JARCJK010000007">
    <property type="protein sequence ID" value="MDE4166859.1"/>
    <property type="molecule type" value="Genomic_DNA"/>
</dbReference>
<evidence type="ECO:0000313" key="1">
    <source>
        <dbReference type="EMBL" id="MDE4166859.1"/>
    </source>
</evidence>
<dbReference type="Proteomes" id="UP001218364">
    <property type="component" value="Unassembled WGS sequence"/>
</dbReference>
<comment type="caution">
    <text evidence="1">The sequence shown here is derived from an EMBL/GenBank/DDBJ whole genome shotgun (WGS) entry which is preliminary data.</text>
</comment>
<dbReference type="AlphaFoldDB" id="A0ABD4XBY9"/>
<evidence type="ECO:0000313" key="2">
    <source>
        <dbReference type="Proteomes" id="UP001218364"/>
    </source>
</evidence>
<protein>
    <submittedName>
        <fullName evidence="1">Uncharacterized protein</fullName>
    </submittedName>
</protein>
<organism evidence="1 2">
    <name type="scientific">Phaeobacter gallaeciensis</name>
    <dbReference type="NCBI Taxonomy" id="60890"/>
    <lineage>
        <taxon>Bacteria</taxon>
        <taxon>Pseudomonadati</taxon>
        <taxon>Pseudomonadota</taxon>
        <taxon>Alphaproteobacteria</taxon>
        <taxon>Rhodobacterales</taxon>
        <taxon>Roseobacteraceae</taxon>
        <taxon>Phaeobacter</taxon>
    </lineage>
</organism>
<accession>A0ABD4XBY9</accession>